<dbReference type="Gene3D" id="2.60.40.10">
    <property type="entry name" value="Immunoglobulins"/>
    <property type="match status" value="2"/>
</dbReference>
<dbReference type="SMART" id="SM00060">
    <property type="entry name" value="FN3"/>
    <property type="match status" value="1"/>
</dbReference>
<dbReference type="PANTHER" id="PTHR14340">
    <property type="entry name" value="MICROFIBRIL-ASSOCIATED GLYCOPROTEIN 3"/>
    <property type="match status" value="1"/>
</dbReference>
<organism evidence="3">
    <name type="scientific">Clastoptera arizonana</name>
    <name type="common">Arizona spittle bug</name>
    <dbReference type="NCBI Taxonomy" id="38151"/>
    <lineage>
        <taxon>Eukaryota</taxon>
        <taxon>Metazoa</taxon>
        <taxon>Ecdysozoa</taxon>
        <taxon>Arthropoda</taxon>
        <taxon>Hexapoda</taxon>
        <taxon>Insecta</taxon>
        <taxon>Pterygota</taxon>
        <taxon>Neoptera</taxon>
        <taxon>Paraneoptera</taxon>
        <taxon>Hemiptera</taxon>
        <taxon>Auchenorrhyncha</taxon>
        <taxon>Cercopoidea</taxon>
        <taxon>Clastopteridae</taxon>
        <taxon>Clastoptera</taxon>
    </lineage>
</organism>
<dbReference type="InterPro" id="IPR036116">
    <property type="entry name" value="FN3_sf"/>
</dbReference>
<evidence type="ECO:0000256" key="1">
    <source>
        <dbReference type="ARBA" id="ARBA00023319"/>
    </source>
</evidence>
<dbReference type="AlphaFoldDB" id="A0A1B6D041"/>
<dbReference type="EMBL" id="GEDC01018272">
    <property type="protein sequence ID" value="JAS19026.1"/>
    <property type="molecule type" value="Transcribed_RNA"/>
</dbReference>
<dbReference type="InterPro" id="IPR003961">
    <property type="entry name" value="FN3_dom"/>
</dbReference>
<sequence length="141" mass="15461">PLSSDFRTMSDHTLILGPLHSDLSGNYSCNAENVFGGDQVVYQVVVLVPPGPPVLLVPASTKHSLSLQWKIVSDGGSPITGYMLHYRHKKDEWKQLLIDSDRRTYTLDKLACGSGYELYLQANNAVGQGMPSTVVHVYTKG</sequence>
<accession>A0A1B6D041</accession>
<dbReference type="InterPro" id="IPR036179">
    <property type="entry name" value="Ig-like_dom_sf"/>
</dbReference>
<feature type="non-terminal residue" evidence="3">
    <location>
        <position position="1"/>
    </location>
</feature>
<dbReference type="Pfam" id="PF00041">
    <property type="entry name" value="fn3"/>
    <property type="match status" value="1"/>
</dbReference>
<dbReference type="PROSITE" id="PS50853">
    <property type="entry name" value="FN3"/>
    <property type="match status" value="1"/>
</dbReference>
<protein>
    <recommendedName>
        <fullName evidence="2">Fibronectin type-III domain-containing protein</fullName>
    </recommendedName>
</protein>
<dbReference type="CDD" id="cd00063">
    <property type="entry name" value="FN3"/>
    <property type="match status" value="1"/>
</dbReference>
<dbReference type="PANTHER" id="PTHR14340:SF9">
    <property type="entry name" value="FIBRONECTIN TYPE-III DOMAIN-CONTAINING PROTEIN"/>
    <property type="match status" value="1"/>
</dbReference>
<evidence type="ECO:0000313" key="3">
    <source>
        <dbReference type="EMBL" id="JAS19026.1"/>
    </source>
</evidence>
<feature type="non-terminal residue" evidence="3">
    <location>
        <position position="141"/>
    </location>
</feature>
<dbReference type="SUPFAM" id="SSF49265">
    <property type="entry name" value="Fibronectin type III"/>
    <property type="match status" value="1"/>
</dbReference>
<reference evidence="3" key="1">
    <citation type="submission" date="2015-12" db="EMBL/GenBank/DDBJ databases">
        <title>De novo transcriptome assembly of four potential Pierce s Disease insect vectors from Arizona vineyards.</title>
        <authorList>
            <person name="Tassone E.E."/>
        </authorList>
    </citation>
    <scope>NUCLEOTIDE SEQUENCE</scope>
</reference>
<keyword evidence="1" id="KW-0393">Immunoglobulin domain</keyword>
<dbReference type="InterPro" id="IPR013783">
    <property type="entry name" value="Ig-like_fold"/>
</dbReference>
<evidence type="ECO:0000259" key="2">
    <source>
        <dbReference type="PROSITE" id="PS50853"/>
    </source>
</evidence>
<gene>
    <name evidence="3" type="ORF">g.45770</name>
</gene>
<proteinExistence type="predicted"/>
<feature type="domain" description="Fibronectin type-III" evidence="2">
    <location>
        <begin position="49"/>
        <end position="141"/>
    </location>
</feature>
<name>A0A1B6D041_9HEMI</name>
<dbReference type="SUPFAM" id="SSF48726">
    <property type="entry name" value="Immunoglobulin"/>
    <property type="match status" value="1"/>
</dbReference>